<dbReference type="Pfam" id="PF00294">
    <property type="entry name" value="PfkB"/>
    <property type="match status" value="1"/>
</dbReference>
<evidence type="ECO:0000259" key="3">
    <source>
        <dbReference type="Pfam" id="PF00294"/>
    </source>
</evidence>
<evidence type="ECO:0000256" key="2">
    <source>
        <dbReference type="ARBA" id="ARBA00022777"/>
    </source>
</evidence>
<comment type="caution">
    <text evidence="4">The sequence shown here is derived from an EMBL/GenBank/DDBJ whole genome shotgun (WGS) entry which is preliminary data.</text>
</comment>
<dbReference type="EMBL" id="MQWD01000001">
    <property type="protein sequence ID" value="PAP76970.1"/>
    <property type="molecule type" value="Genomic_DNA"/>
</dbReference>
<name>A0A271J0S8_9BACT</name>
<dbReference type="AlphaFoldDB" id="A0A271J0S8"/>
<dbReference type="SUPFAM" id="SSF53613">
    <property type="entry name" value="Ribokinase-like"/>
    <property type="match status" value="1"/>
</dbReference>
<dbReference type="GO" id="GO:0005829">
    <property type="term" value="C:cytosol"/>
    <property type="evidence" value="ECO:0007669"/>
    <property type="project" value="TreeGrafter"/>
</dbReference>
<feature type="domain" description="Carbohydrate kinase PfkB" evidence="3">
    <location>
        <begin position="153"/>
        <end position="277"/>
    </location>
</feature>
<dbReference type="Proteomes" id="UP000216339">
    <property type="component" value="Unassembled WGS sequence"/>
</dbReference>
<dbReference type="PANTHER" id="PTHR10584">
    <property type="entry name" value="SUGAR KINASE"/>
    <property type="match status" value="1"/>
</dbReference>
<dbReference type="Gene3D" id="3.40.1190.20">
    <property type="match status" value="1"/>
</dbReference>
<dbReference type="InterPro" id="IPR011611">
    <property type="entry name" value="PfkB_dom"/>
</dbReference>
<evidence type="ECO:0000313" key="4">
    <source>
        <dbReference type="EMBL" id="PAP76970.1"/>
    </source>
</evidence>
<dbReference type="RefSeq" id="WP_095510637.1">
    <property type="nucleotide sequence ID" value="NZ_MQWD01000001.1"/>
</dbReference>
<gene>
    <name evidence="4" type="ORF">BSZ37_11275</name>
</gene>
<sequence>MSILVVGTVAFDTVETPFGRAERILGGSATYASLAARVVDAPVLLNAVVGRDFPDSHVEALSSRGVDVEGLVRDPDGETFFWAGRYHYDLNTRDTLATHLNVLATFEPDLPASYRTPGIVCLGNLDPTVQSSVIDQTDGRGLVVADTMNFWIENTPDALAETLRRVDVLVINDEEARQLSGQPNLVRAARAVREMGPGTVIIKKGEHGALLFCGDDVFSAPAYPLEDVVDPTGAGDTFLGGFAGHLARLGSTDAEAMRQAVVVGSALASFVVEAFGPDRLLSVTAEELDERIDAFRRLSAVPTIVAA</sequence>
<dbReference type="PROSITE" id="PS00584">
    <property type="entry name" value="PFKB_KINASES_2"/>
    <property type="match status" value="1"/>
</dbReference>
<keyword evidence="5" id="KW-1185">Reference proteome</keyword>
<dbReference type="OrthoDB" id="9813569at2"/>
<evidence type="ECO:0000256" key="1">
    <source>
        <dbReference type="ARBA" id="ARBA00022679"/>
    </source>
</evidence>
<dbReference type="InterPro" id="IPR029056">
    <property type="entry name" value="Ribokinase-like"/>
</dbReference>
<keyword evidence="1" id="KW-0808">Transferase</keyword>
<dbReference type="InterPro" id="IPR002173">
    <property type="entry name" value="Carboh/pur_kinase_PfkB_CS"/>
</dbReference>
<organism evidence="4 5">
    <name type="scientific">Rubrivirga marina</name>
    <dbReference type="NCBI Taxonomy" id="1196024"/>
    <lineage>
        <taxon>Bacteria</taxon>
        <taxon>Pseudomonadati</taxon>
        <taxon>Rhodothermota</taxon>
        <taxon>Rhodothermia</taxon>
        <taxon>Rhodothermales</taxon>
        <taxon>Rubricoccaceae</taxon>
        <taxon>Rubrivirga</taxon>
    </lineage>
</organism>
<dbReference type="GO" id="GO:0016301">
    <property type="term" value="F:kinase activity"/>
    <property type="evidence" value="ECO:0007669"/>
    <property type="project" value="UniProtKB-KW"/>
</dbReference>
<reference evidence="4 5" key="1">
    <citation type="submission" date="2016-11" db="EMBL/GenBank/DDBJ databases">
        <title>Study of marine rhodopsin-containing bacteria.</title>
        <authorList>
            <person name="Yoshizawa S."/>
            <person name="Kumagai Y."/>
            <person name="Kogure K."/>
        </authorList>
    </citation>
    <scope>NUCLEOTIDE SEQUENCE [LARGE SCALE GENOMIC DNA]</scope>
    <source>
        <strain evidence="4 5">SAORIC-28</strain>
    </source>
</reference>
<evidence type="ECO:0000313" key="5">
    <source>
        <dbReference type="Proteomes" id="UP000216339"/>
    </source>
</evidence>
<proteinExistence type="predicted"/>
<accession>A0A271J0S8</accession>
<protein>
    <submittedName>
        <fullName evidence="4">Sugar kinase</fullName>
    </submittedName>
</protein>
<dbReference type="PANTHER" id="PTHR10584:SF166">
    <property type="entry name" value="RIBOKINASE"/>
    <property type="match status" value="1"/>
</dbReference>
<keyword evidence="2 4" id="KW-0418">Kinase</keyword>